<dbReference type="InterPro" id="IPR007454">
    <property type="entry name" value="UPF0250_YbeD-like"/>
</dbReference>
<reference evidence="1 2" key="1">
    <citation type="submission" date="2019-06" db="EMBL/GenBank/DDBJ databases">
        <title>Sulfurimonas gotlandica sp. nov., a chemoautotrophic and psychrotolerant epsilonproteobacterium isolated from a pelagic redoxcline, and an emended description of the genus Sulfurimonas.</title>
        <authorList>
            <person name="Wang S."/>
            <person name="Jiang L."/>
            <person name="Shao Z."/>
        </authorList>
    </citation>
    <scope>NUCLEOTIDE SEQUENCE [LARGE SCALE GENOMIC DNA]</scope>
    <source>
        <strain evidence="1 2">S2-6</strain>
    </source>
</reference>
<name>A0A7M1B747_9BACT</name>
<protein>
    <submittedName>
        <fullName evidence="1">DUF493 domain-containing protein</fullName>
    </submittedName>
</protein>
<gene>
    <name evidence="1" type="ORF">FJR45_11860</name>
</gene>
<dbReference type="InterPro" id="IPR027471">
    <property type="entry name" value="YbeD-like_sf"/>
</dbReference>
<dbReference type="Proteomes" id="UP000593719">
    <property type="component" value="Chromosome"/>
</dbReference>
<dbReference type="KEGG" id="ssei:FJR45_11860"/>
<accession>A0A7M1B747</accession>
<dbReference type="EMBL" id="CP041235">
    <property type="protein sequence ID" value="QOP44598.1"/>
    <property type="molecule type" value="Genomic_DNA"/>
</dbReference>
<keyword evidence="2" id="KW-1185">Reference proteome</keyword>
<dbReference type="RefSeq" id="WP_193150725.1">
    <property type="nucleotide sequence ID" value="NZ_CP041235.1"/>
</dbReference>
<organism evidence="1 2">
    <name type="scientific">Sulfurimonas sediminis</name>
    <dbReference type="NCBI Taxonomy" id="2590020"/>
    <lineage>
        <taxon>Bacteria</taxon>
        <taxon>Pseudomonadati</taxon>
        <taxon>Campylobacterota</taxon>
        <taxon>Epsilonproteobacteria</taxon>
        <taxon>Campylobacterales</taxon>
        <taxon>Sulfurimonadaceae</taxon>
        <taxon>Sulfurimonas</taxon>
    </lineage>
</organism>
<dbReference type="Pfam" id="PF04359">
    <property type="entry name" value="DUF493"/>
    <property type="match status" value="1"/>
</dbReference>
<sequence>METLNDKLNEKQLELEYPCNWCYKVIASEKEALQNAIKEVIDERSHKLTDSNKSKTGKYVSMNLDLLVHNEDDRKFIYDALKNHQDIKMVL</sequence>
<dbReference type="Gene3D" id="3.30.70.260">
    <property type="match status" value="1"/>
</dbReference>
<proteinExistence type="predicted"/>
<dbReference type="AlphaFoldDB" id="A0A7M1B747"/>
<dbReference type="SUPFAM" id="SSF117991">
    <property type="entry name" value="YbeD/HP0495-like"/>
    <property type="match status" value="1"/>
</dbReference>
<evidence type="ECO:0000313" key="1">
    <source>
        <dbReference type="EMBL" id="QOP44598.1"/>
    </source>
</evidence>
<evidence type="ECO:0000313" key="2">
    <source>
        <dbReference type="Proteomes" id="UP000593719"/>
    </source>
</evidence>